<dbReference type="PANTHER" id="PTHR33116">
    <property type="entry name" value="REVERSE TRANSCRIPTASE ZINC-BINDING DOMAIN-CONTAINING PROTEIN-RELATED-RELATED"/>
    <property type="match status" value="1"/>
</dbReference>
<evidence type="ECO:0000313" key="2">
    <source>
        <dbReference type="EMBL" id="KAK2652273.1"/>
    </source>
</evidence>
<dbReference type="PANTHER" id="PTHR33116:SF78">
    <property type="entry name" value="OS12G0587133 PROTEIN"/>
    <property type="match status" value="1"/>
</dbReference>
<dbReference type="PROSITE" id="PS50878">
    <property type="entry name" value="RT_POL"/>
    <property type="match status" value="1"/>
</dbReference>
<organism evidence="2 3">
    <name type="scientific">Dipteronia dyeriana</name>
    <dbReference type="NCBI Taxonomy" id="168575"/>
    <lineage>
        <taxon>Eukaryota</taxon>
        <taxon>Viridiplantae</taxon>
        <taxon>Streptophyta</taxon>
        <taxon>Embryophyta</taxon>
        <taxon>Tracheophyta</taxon>
        <taxon>Spermatophyta</taxon>
        <taxon>Magnoliopsida</taxon>
        <taxon>eudicotyledons</taxon>
        <taxon>Gunneridae</taxon>
        <taxon>Pentapetalae</taxon>
        <taxon>rosids</taxon>
        <taxon>malvids</taxon>
        <taxon>Sapindales</taxon>
        <taxon>Sapindaceae</taxon>
        <taxon>Hippocastanoideae</taxon>
        <taxon>Acereae</taxon>
        <taxon>Dipteronia</taxon>
    </lineage>
</organism>
<reference evidence="2" key="1">
    <citation type="journal article" date="2023" name="Plant J.">
        <title>Genome sequences and population genomics provide insights into the demographic history, inbreeding, and mutation load of two 'living fossil' tree species of Dipteronia.</title>
        <authorList>
            <person name="Feng Y."/>
            <person name="Comes H.P."/>
            <person name="Chen J."/>
            <person name="Zhu S."/>
            <person name="Lu R."/>
            <person name="Zhang X."/>
            <person name="Li P."/>
            <person name="Qiu J."/>
            <person name="Olsen K.M."/>
            <person name="Qiu Y."/>
        </authorList>
    </citation>
    <scope>NUCLEOTIDE SEQUENCE</scope>
    <source>
        <strain evidence="2">KIB01</strain>
    </source>
</reference>
<evidence type="ECO:0000313" key="3">
    <source>
        <dbReference type="Proteomes" id="UP001280121"/>
    </source>
</evidence>
<gene>
    <name evidence="2" type="ORF">Ddye_012129</name>
</gene>
<proteinExistence type="predicted"/>
<evidence type="ECO:0000259" key="1">
    <source>
        <dbReference type="PROSITE" id="PS50878"/>
    </source>
</evidence>
<sequence length="224" mass="25320">MGWYISSPSLSVLINGSPTLEFLIERGLRQGDPLSPFLFNIVAEALNCLFQTAVEKGLMKGTTIGNNSDQISHLQFTDDTILFLEPKLKFIRAAKRVLRCFELASKLKINFHKSCLVQDGKKNNLVNDATEIFRCKKACLPISYLGLPLGANPSSKAFWDPVLAQIEKRLHRGKGDSFLKGGGWLSLKRSYQIFRLTIYRFLGFLWVWLGRLKNCREIFSGLMG</sequence>
<dbReference type="EMBL" id="JANJYI010000004">
    <property type="protein sequence ID" value="KAK2652273.1"/>
    <property type="molecule type" value="Genomic_DNA"/>
</dbReference>
<dbReference type="InterPro" id="IPR000477">
    <property type="entry name" value="RT_dom"/>
</dbReference>
<dbReference type="InterPro" id="IPR043502">
    <property type="entry name" value="DNA/RNA_pol_sf"/>
</dbReference>
<dbReference type="SUPFAM" id="SSF56672">
    <property type="entry name" value="DNA/RNA polymerases"/>
    <property type="match status" value="1"/>
</dbReference>
<accession>A0AAE0CIZ6</accession>
<dbReference type="Pfam" id="PF00078">
    <property type="entry name" value="RVT_1"/>
    <property type="match status" value="1"/>
</dbReference>
<comment type="caution">
    <text evidence="2">The sequence shown here is derived from an EMBL/GenBank/DDBJ whole genome shotgun (WGS) entry which is preliminary data.</text>
</comment>
<dbReference type="Proteomes" id="UP001280121">
    <property type="component" value="Unassembled WGS sequence"/>
</dbReference>
<protein>
    <recommendedName>
        <fullName evidence="1">Reverse transcriptase domain-containing protein</fullName>
    </recommendedName>
</protein>
<keyword evidence="3" id="KW-1185">Reference proteome</keyword>
<name>A0AAE0CIZ6_9ROSI</name>
<dbReference type="AlphaFoldDB" id="A0AAE0CIZ6"/>
<feature type="domain" description="Reverse transcriptase" evidence="1">
    <location>
        <begin position="1"/>
        <end position="149"/>
    </location>
</feature>